<evidence type="ECO:0000256" key="1">
    <source>
        <dbReference type="ARBA" id="ARBA00004141"/>
    </source>
</evidence>
<dbReference type="InterPro" id="IPR006696">
    <property type="entry name" value="DUF423"/>
</dbReference>
<keyword evidence="3 6" id="KW-1133">Transmembrane helix</keyword>
<dbReference type="RefSeq" id="XP_009223525.1">
    <property type="nucleotide sequence ID" value="XM_009225261.1"/>
</dbReference>
<dbReference type="PANTHER" id="PTHR43461:SF1">
    <property type="entry name" value="TRANSMEMBRANE PROTEIN 256"/>
    <property type="match status" value="1"/>
</dbReference>
<reference evidence="7" key="2">
    <citation type="submission" date="2010-07" db="EMBL/GenBank/DDBJ databases">
        <authorList>
            <consortium name="The Broad Institute Genome Sequencing Platform"/>
            <consortium name="Broad Institute Genome Sequencing Center for Infectious Disease"/>
            <person name="Ma L.-J."/>
            <person name="Dead R."/>
            <person name="Young S."/>
            <person name="Zeng Q."/>
            <person name="Koehrsen M."/>
            <person name="Alvarado L."/>
            <person name="Berlin A."/>
            <person name="Chapman S.B."/>
            <person name="Chen Z."/>
            <person name="Freedman E."/>
            <person name="Gellesch M."/>
            <person name="Goldberg J."/>
            <person name="Griggs A."/>
            <person name="Gujja S."/>
            <person name="Heilman E.R."/>
            <person name="Heiman D."/>
            <person name="Hepburn T."/>
            <person name="Howarth C."/>
            <person name="Jen D."/>
            <person name="Larson L."/>
            <person name="Mehta T."/>
            <person name="Neiman D."/>
            <person name="Pearson M."/>
            <person name="Roberts A."/>
            <person name="Saif S."/>
            <person name="Shea T."/>
            <person name="Shenoy N."/>
            <person name="Sisk P."/>
            <person name="Stolte C."/>
            <person name="Sykes S."/>
            <person name="Walk T."/>
            <person name="White J."/>
            <person name="Yandava C."/>
            <person name="Haas B."/>
            <person name="Nusbaum C."/>
            <person name="Birren B."/>
        </authorList>
    </citation>
    <scope>NUCLEOTIDE SEQUENCE</scope>
    <source>
        <strain evidence="7">R3-111a-1</strain>
    </source>
</reference>
<evidence type="ECO:0000256" key="6">
    <source>
        <dbReference type="SAM" id="Phobius"/>
    </source>
</evidence>
<dbReference type="HOGENOM" id="CLU_096548_0_0_1"/>
<evidence type="ECO:0000313" key="9">
    <source>
        <dbReference type="Proteomes" id="UP000006039"/>
    </source>
</evidence>
<dbReference type="Proteomes" id="UP000006039">
    <property type="component" value="Unassembled WGS sequence"/>
</dbReference>
<evidence type="ECO:0000313" key="7">
    <source>
        <dbReference type="EMBL" id="EJT73581.1"/>
    </source>
</evidence>
<evidence type="ECO:0000256" key="4">
    <source>
        <dbReference type="ARBA" id="ARBA00023136"/>
    </source>
</evidence>
<feature type="compositionally biased region" description="Pro residues" evidence="5">
    <location>
        <begin position="13"/>
        <end position="23"/>
    </location>
</feature>
<feature type="transmembrane region" description="Helical" evidence="6">
    <location>
        <begin position="127"/>
        <end position="145"/>
    </location>
</feature>
<evidence type="ECO:0000256" key="3">
    <source>
        <dbReference type="ARBA" id="ARBA00022989"/>
    </source>
</evidence>
<feature type="transmembrane region" description="Helical" evidence="6">
    <location>
        <begin position="33"/>
        <end position="54"/>
    </location>
</feature>
<dbReference type="PANTHER" id="PTHR43461">
    <property type="entry name" value="TRANSMEMBRANE PROTEIN 256"/>
    <property type="match status" value="1"/>
</dbReference>
<protein>
    <recommendedName>
        <fullName evidence="10">DUF423 domain-containing protein</fullName>
    </recommendedName>
</protein>
<dbReference type="EnsemblFungi" id="EJT73581">
    <property type="protein sequence ID" value="EJT73581"/>
    <property type="gene ID" value="GGTG_07437"/>
</dbReference>
<evidence type="ECO:0000256" key="5">
    <source>
        <dbReference type="SAM" id="MobiDB-lite"/>
    </source>
</evidence>
<dbReference type="Pfam" id="PF04241">
    <property type="entry name" value="DUF423"/>
    <property type="match status" value="1"/>
</dbReference>
<evidence type="ECO:0008006" key="10">
    <source>
        <dbReference type="Google" id="ProtNLM"/>
    </source>
</evidence>
<reference evidence="7" key="3">
    <citation type="submission" date="2010-09" db="EMBL/GenBank/DDBJ databases">
        <title>Annotation of Gaeumannomyces graminis var. tritici R3-111a-1.</title>
        <authorList>
            <consortium name="The Broad Institute Genome Sequencing Platform"/>
            <person name="Ma L.-J."/>
            <person name="Dead R."/>
            <person name="Young S.K."/>
            <person name="Zeng Q."/>
            <person name="Gargeya S."/>
            <person name="Fitzgerald M."/>
            <person name="Haas B."/>
            <person name="Abouelleil A."/>
            <person name="Alvarado L."/>
            <person name="Arachchi H.M."/>
            <person name="Berlin A."/>
            <person name="Brown A."/>
            <person name="Chapman S.B."/>
            <person name="Chen Z."/>
            <person name="Dunbar C."/>
            <person name="Freedman E."/>
            <person name="Gearin G."/>
            <person name="Gellesch M."/>
            <person name="Goldberg J."/>
            <person name="Griggs A."/>
            <person name="Gujja S."/>
            <person name="Heiman D."/>
            <person name="Howarth C."/>
            <person name="Larson L."/>
            <person name="Lui A."/>
            <person name="MacDonald P.J.P."/>
            <person name="Mehta T."/>
            <person name="Montmayeur A."/>
            <person name="Murphy C."/>
            <person name="Neiman D."/>
            <person name="Pearson M."/>
            <person name="Priest M."/>
            <person name="Roberts A."/>
            <person name="Saif S."/>
            <person name="Shea T."/>
            <person name="Shenoy N."/>
            <person name="Sisk P."/>
            <person name="Stolte C."/>
            <person name="Sykes S."/>
            <person name="Yandava C."/>
            <person name="Wortman J."/>
            <person name="Nusbaum C."/>
            <person name="Birren B."/>
        </authorList>
    </citation>
    <scope>NUCLEOTIDE SEQUENCE</scope>
    <source>
        <strain evidence="7">R3-111a-1</strain>
    </source>
</reference>
<evidence type="ECO:0000313" key="8">
    <source>
        <dbReference type="EnsemblFungi" id="EJT73581"/>
    </source>
</evidence>
<organism evidence="7">
    <name type="scientific">Gaeumannomyces tritici (strain R3-111a-1)</name>
    <name type="common">Wheat and barley take-all root rot fungus</name>
    <name type="synonym">Gaeumannomyces graminis var. tritici</name>
    <dbReference type="NCBI Taxonomy" id="644352"/>
    <lineage>
        <taxon>Eukaryota</taxon>
        <taxon>Fungi</taxon>
        <taxon>Dikarya</taxon>
        <taxon>Ascomycota</taxon>
        <taxon>Pezizomycotina</taxon>
        <taxon>Sordariomycetes</taxon>
        <taxon>Sordariomycetidae</taxon>
        <taxon>Magnaporthales</taxon>
        <taxon>Magnaporthaceae</taxon>
        <taxon>Gaeumannomyces</taxon>
    </lineage>
</organism>
<reference evidence="9" key="1">
    <citation type="submission" date="2010-07" db="EMBL/GenBank/DDBJ databases">
        <title>The genome sequence of Gaeumannomyces graminis var. tritici strain R3-111a-1.</title>
        <authorList>
            <consortium name="The Broad Institute Genome Sequencing Platform"/>
            <person name="Ma L.-J."/>
            <person name="Dead R."/>
            <person name="Young S."/>
            <person name="Zeng Q."/>
            <person name="Koehrsen M."/>
            <person name="Alvarado L."/>
            <person name="Berlin A."/>
            <person name="Chapman S.B."/>
            <person name="Chen Z."/>
            <person name="Freedman E."/>
            <person name="Gellesch M."/>
            <person name="Goldberg J."/>
            <person name="Griggs A."/>
            <person name="Gujja S."/>
            <person name="Heilman E.R."/>
            <person name="Heiman D."/>
            <person name="Hepburn T."/>
            <person name="Howarth C."/>
            <person name="Jen D."/>
            <person name="Larson L."/>
            <person name="Mehta T."/>
            <person name="Neiman D."/>
            <person name="Pearson M."/>
            <person name="Roberts A."/>
            <person name="Saif S."/>
            <person name="Shea T."/>
            <person name="Shenoy N."/>
            <person name="Sisk P."/>
            <person name="Stolte C."/>
            <person name="Sykes S."/>
            <person name="Walk T."/>
            <person name="White J."/>
            <person name="Yandava C."/>
            <person name="Haas B."/>
            <person name="Nusbaum C."/>
            <person name="Birren B."/>
        </authorList>
    </citation>
    <scope>NUCLEOTIDE SEQUENCE [LARGE SCALE GENOMIC DNA]</scope>
    <source>
        <strain evidence="9">R3-111a-1</strain>
    </source>
</reference>
<dbReference type="eggNOG" id="KOG3472">
    <property type="taxonomic scope" value="Eukaryota"/>
</dbReference>
<dbReference type="OrthoDB" id="269173at2759"/>
<name>J3P1N9_GAET3</name>
<keyword evidence="2 6" id="KW-0812">Transmembrane</keyword>
<dbReference type="VEuPathDB" id="FungiDB:GGTG_07437"/>
<reference evidence="8" key="5">
    <citation type="submission" date="2018-04" db="UniProtKB">
        <authorList>
            <consortium name="EnsemblFungi"/>
        </authorList>
    </citation>
    <scope>IDENTIFICATION</scope>
    <source>
        <strain evidence="8">R3-111a-1</strain>
    </source>
</reference>
<dbReference type="GO" id="GO:0016020">
    <property type="term" value="C:membrane"/>
    <property type="evidence" value="ECO:0007669"/>
    <property type="project" value="UniProtKB-SubCell"/>
</dbReference>
<feature type="region of interest" description="Disordered" evidence="5">
    <location>
        <begin position="1"/>
        <end position="26"/>
    </location>
</feature>
<keyword evidence="4 6" id="KW-0472">Membrane</keyword>
<keyword evidence="9" id="KW-1185">Reference proteome</keyword>
<comment type="subcellular location">
    <subcellularLocation>
        <location evidence="1">Membrane</location>
        <topology evidence="1">Multi-pass membrane protein</topology>
    </subcellularLocation>
</comment>
<dbReference type="GeneID" id="20347895"/>
<reference evidence="8" key="4">
    <citation type="journal article" date="2015" name="G3 (Bethesda)">
        <title>Genome sequences of three phytopathogenic species of the Magnaporthaceae family of fungi.</title>
        <authorList>
            <person name="Okagaki L.H."/>
            <person name="Nunes C.C."/>
            <person name="Sailsbery J."/>
            <person name="Clay B."/>
            <person name="Brown D."/>
            <person name="John T."/>
            <person name="Oh Y."/>
            <person name="Young N."/>
            <person name="Fitzgerald M."/>
            <person name="Haas B.J."/>
            <person name="Zeng Q."/>
            <person name="Young S."/>
            <person name="Adiconis X."/>
            <person name="Fan L."/>
            <person name="Levin J.Z."/>
            <person name="Mitchell T.K."/>
            <person name="Okubara P.A."/>
            <person name="Farman M.L."/>
            <person name="Kohn L.M."/>
            <person name="Birren B."/>
            <person name="Ma L.-J."/>
            <person name="Dean R.A."/>
        </authorList>
    </citation>
    <scope>NUCLEOTIDE SEQUENCE</scope>
    <source>
        <strain evidence="8">R3-111a-1</strain>
    </source>
</reference>
<dbReference type="AlphaFoldDB" id="J3P1N9"/>
<sequence>MADTTPADESSPLLPPSDAPSPEPTTASTMSALFWKVGAVSGASAVALGAFGAHGLKKHISDPQKLANWGTAAQYQLVHSGAVLLASGVGAGNPVAAGLFTAGMTMFSGSLYALVLDSDRFRFMGPVTPVGGLCLIAGWLALGFSRRGAFPPLRR</sequence>
<accession>J3P1N9</accession>
<proteinExistence type="predicted"/>
<gene>
    <name evidence="8" type="primary">20347895</name>
    <name evidence="7" type="ORF">GGTG_07437</name>
</gene>
<dbReference type="EMBL" id="GL385398">
    <property type="protein sequence ID" value="EJT73581.1"/>
    <property type="molecule type" value="Genomic_DNA"/>
</dbReference>
<evidence type="ECO:0000256" key="2">
    <source>
        <dbReference type="ARBA" id="ARBA00022692"/>
    </source>
</evidence>